<dbReference type="Proteomes" id="UP001432322">
    <property type="component" value="Unassembled WGS sequence"/>
</dbReference>
<reference evidence="1" key="1">
    <citation type="submission" date="2023-10" db="EMBL/GenBank/DDBJ databases">
        <title>Genome assembly of Pristionchus species.</title>
        <authorList>
            <person name="Yoshida K."/>
            <person name="Sommer R.J."/>
        </authorList>
    </citation>
    <scope>NUCLEOTIDE SEQUENCE</scope>
    <source>
        <strain evidence="1">RS5133</strain>
    </source>
</reference>
<evidence type="ECO:0000313" key="2">
    <source>
        <dbReference type="Proteomes" id="UP001432322"/>
    </source>
</evidence>
<proteinExistence type="predicted"/>
<feature type="non-terminal residue" evidence="1">
    <location>
        <position position="140"/>
    </location>
</feature>
<dbReference type="EMBL" id="BTSY01000001">
    <property type="protein sequence ID" value="GMT10124.1"/>
    <property type="molecule type" value="Genomic_DNA"/>
</dbReference>
<sequence length="140" mass="15780">FLLLVVFSTVSSQTIEEIDDFLASDGKIVAAQRFLNLLSKYWPEFVSAEELPGLRPEVDLAFSRSTTPEEVPLLYAKSEQFEKLIAEKQEGLKKESQEFIENVWPIMHSALGPVEKTTTDEFITALKATFTVFDVNFSVA</sequence>
<evidence type="ECO:0008006" key="3">
    <source>
        <dbReference type="Google" id="ProtNLM"/>
    </source>
</evidence>
<keyword evidence="2" id="KW-1185">Reference proteome</keyword>
<feature type="non-terminal residue" evidence="1">
    <location>
        <position position="1"/>
    </location>
</feature>
<gene>
    <name evidence="1" type="ORF">PFISCL1PPCAC_1421</name>
</gene>
<organism evidence="1 2">
    <name type="scientific">Pristionchus fissidentatus</name>
    <dbReference type="NCBI Taxonomy" id="1538716"/>
    <lineage>
        <taxon>Eukaryota</taxon>
        <taxon>Metazoa</taxon>
        <taxon>Ecdysozoa</taxon>
        <taxon>Nematoda</taxon>
        <taxon>Chromadorea</taxon>
        <taxon>Rhabditida</taxon>
        <taxon>Rhabditina</taxon>
        <taxon>Diplogasteromorpha</taxon>
        <taxon>Diplogasteroidea</taxon>
        <taxon>Neodiplogasteridae</taxon>
        <taxon>Pristionchus</taxon>
    </lineage>
</organism>
<name>A0AAV5UUY6_9BILA</name>
<dbReference type="AlphaFoldDB" id="A0AAV5UUY6"/>
<comment type="caution">
    <text evidence="1">The sequence shown here is derived from an EMBL/GenBank/DDBJ whole genome shotgun (WGS) entry which is preliminary data.</text>
</comment>
<accession>A0AAV5UUY6</accession>
<protein>
    <recommendedName>
        <fullName evidence="3">Fatty-acid and retinol-binding protein 1</fullName>
    </recommendedName>
</protein>
<evidence type="ECO:0000313" key="1">
    <source>
        <dbReference type="EMBL" id="GMT10124.1"/>
    </source>
</evidence>